<feature type="domain" description="Helix-turn-helix" evidence="1">
    <location>
        <begin position="11"/>
        <end position="66"/>
    </location>
</feature>
<evidence type="ECO:0000313" key="2">
    <source>
        <dbReference type="EMBL" id="MBB3927533.1"/>
    </source>
</evidence>
<dbReference type="EMBL" id="JACIDT010000012">
    <property type="protein sequence ID" value="MBB3927533.1"/>
    <property type="molecule type" value="Genomic_DNA"/>
</dbReference>
<dbReference type="RefSeq" id="WP_188073024.1">
    <property type="nucleotide sequence ID" value="NZ_BSPS01000061.1"/>
</dbReference>
<gene>
    <name evidence="2" type="ORF">GGR43_003264</name>
</gene>
<protein>
    <recommendedName>
        <fullName evidence="1">Helix-turn-helix domain-containing protein</fullName>
    </recommendedName>
</protein>
<sequence length="93" mass="9930">MTTQTVDLDELLTSAETAALLSIKTNTLEIWRNKGKGPAFVKLGEAPQAPVRYVRSVVLDWLAKRSFGSTSAYSPAGMLNRTPDGCRSSGASA</sequence>
<evidence type="ECO:0000259" key="1">
    <source>
        <dbReference type="Pfam" id="PF12728"/>
    </source>
</evidence>
<organism evidence="2 3">
    <name type="scientific">Sphingobium jiangsuense</name>
    <dbReference type="NCBI Taxonomy" id="870476"/>
    <lineage>
        <taxon>Bacteria</taxon>
        <taxon>Pseudomonadati</taxon>
        <taxon>Pseudomonadota</taxon>
        <taxon>Alphaproteobacteria</taxon>
        <taxon>Sphingomonadales</taxon>
        <taxon>Sphingomonadaceae</taxon>
        <taxon>Sphingobium</taxon>
    </lineage>
</organism>
<dbReference type="Proteomes" id="UP000571950">
    <property type="component" value="Unassembled WGS sequence"/>
</dbReference>
<dbReference type="InterPro" id="IPR041657">
    <property type="entry name" value="HTH_17"/>
</dbReference>
<comment type="caution">
    <text evidence="2">The sequence shown here is derived from an EMBL/GenBank/DDBJ whole genome shotgun (WGS) entry which is preliminary data.</text>
</comment>
<dbReference type="Pfam" id="PF12728">
    <property type="entry name" value="HTH_17"/>
    <property type="match status" value="1"/>
</dbReference>
<proteinExistence type="predicted"/>
<accession>A0A7W6BRN2</accession>
<dbReference type="AlphaFoldDB" id="A0A7W6BRN2"/>
<reference evidence="2 3" key="1">
    <citation type="submission" date="2020-08" db="EMBL/GenBank/DDBJ databases">
        <title>Genomic Encyclopedia of Type Strains, Phase IV (KMG-IV): sequencing the most valuable type-strain genomes for metagenomic binning, comparative biology and taxonomic classification.</title>
        <authorList>
            <person name="Goeker M."/>
        </authorList>
    </citation>
    <scope>NUCLEOTIDE SEQUENCE [LARGE SCALE GENOMIC DNA]</scope>
    <source>
        <strain evidence="2 3">DSM 26189</strain>
    </source>
</reference>
<keyword evidence="3" id="KW-1185">Reference proteome</keyword>
<name>A0A7W6BRN2_9SPHN</name>
<evidence type="ECO:0000313" key="3">
    <source>
        <dbReference type="Proteomes" id="UP000571950"/>
    </source>
</evidence>